<proteinExistence type="inferred from homology"/>
<name>A0A6J3MI57_9PEZI</name>
<accession>A0A6J3MI57</accession>
<evidence type="ECO:0000259" key="3">
    <source>
        <dbReference type="Pfam" id="PF03914"/>
    </source>
</evidence>
<dbReference type="GO" id="GO:0030692">
    <property type="term" value="C:Noc4p-Nop14p complex"/>
    <property type="evidence" value="ECO:0007669"/>
    <property type="project" value="TreeGrafter"/>
</dbReference>
<sequence length="555" mass="62893">MPGVINPERSSQKRKRATEDISKNSGKSRKAPKTTQKDDQARILALEEQIVDSHEHYDKILHLQKLADRDIENSETAVIAAVTLCRVFCRLIAGERFVKRKDSSEKVIEQVQWLRQRLSDYVQGLSGWLGSPDPGKENTSLTLLMRIVKAETSTGRKSGEQVWRTEGSSFTTVVQRLLTETAAEGARQEFVESFVEEHDDVRFYTFLAIKQNLAARKGQAAMAENALDMLAKITGIPESADQLEDWYGSAPDTEKHQLRSLGGHHKGAREAWLAVFQSPLSAEHRKTILAVMNTQILPWFAGHIELLTDFLTDSFNQGGSTALLALNGIFHLMTVKNIDYPEFYTKLYSLLDDKILHSKYRSRFFRLLETFMASTHLPATMIASFIKRLSRLALHAPPGSIVWVIPWVYNMLKQHPPCTFMLHRPYHPAHTIYASQPNYNDEGIDDPFDMKQEDPLSTGAIDSSLWELETLRSHYHPNVATLAKIMGEQFTKRNYQLEDFLDHSYASLIDAELGKEIKKMPVVEWDIPKHIITMEDGAGLNRIGSLLNSACNSSR</sequence>
<gene>
    <name evidence="5" type="ORF">K489DRAFT_313188</name>
</gene>
<dbReference type="GO" id="GO:0032040">
    <property type="term" value="C:small-subunit processome"/>
    <property type="evidence" value="ECO:0007669"/>
    <property type="project" value="TreeGrafter"/>
</dbReference>
<dbReference type="InterPro" id="IPR005612">
    <property type="entry name" value="CCAAT-binding_factor"/>
</dbReference>
<evidence type="ECO:0000313" key="4">
    <source>
        <dbReference type="Proteomes" id="UP000504637"/>
    </source>
</evidence>
<dbReference type="OrthoDB" id="10263185at2759"/>
<reference evidence="5" key="3">
    <citation type="submission" date="2025-08" db="UniProtKB">
        <authorList>
            <consortium name="RefSeq"/>
        </authorList>
    </citation>
    <scope>IDENTIFICATION</scope>
    <source>
        <strain evidence="5">CBS 342.82</strain>
    </source>
</reference>
<comment type="similarity">
    <text evidence="1">Belongs to the CBF/MAK21 family.</text>
</comment>
<evidence type="ECO:0000313" key="5">
    <source>
        <dbReference type="RefSeq" id="XP_033463623.1"/>
    </source>
</evidence>
<dbReference type="Proteomes" id="UP000504637">
    <property type="component" value="Unplaced"/>
</dbReference>
<organism evidence="5">
    <name type="scientific">Dissoconium aciculare CBS 342.82</name>
    <dbReference type="NCBI Taxonomy" id="1314786"/>
    <lineage>
        <taxon>Eukaryota</taxon>
        <taxon>Fungi</taxon>
        <taxon>Dikarya</taxon>
        <taxon>Ascomycota</taxon>
        <taxon>Pezizomycotina</taxon>
        <taxon>Dothideomycetes</taxon>
        <taxon>Dothideomycetidae</taxon>
        <taxon>Mycosphaerellales</taxon>
        <taxon>Dissoconiaceae</taxon>
        <taxon>Dissoconium</taxon>
    </lineage>
</organism>
<evidence type="ECO:0000256" key="2">
    <source>
        <dbReference type="SAM" id="MobiDB-lite"/>
    </source>
</evidence>
<evidence type="ECO:0000256" key="1">
    <source>
        <dbReference type="ARBA" id="ARBA00007797"/>
    </source>
</evidence>
<dbReference type="AlphaFoldDB" id="A0A6J3MI57"/>
<reference evidence="5" key="1">
    <citation type="submission" date="2020-01" db="EMBL/GenBank/DDBJ databases">
        <authorList>
            <consortium name="DOE Joint Genome Institute"/>
            <person name="Haridas S."/>
            <person name="Albert R."/>
            <person name="Binder M."/>
            <person name="Bloem J."/>
            <person name="Labutti K."/>
            <person name="Salamov A."/>
            <person name="Andreopoulos B."/>
            <person name="Baker S.E."/>
            <person name="Barry K."/>
            <person name="Bills G."/>
            <person name="Bluhm B.H."/>
            <person name="Cannon C."/>
            <person name="Castanera R."/>
            <person name="Culley D.E."/>
            <person name="Daum C."/>
            <person name="Ezra D."/>
            <person name="Gonzalez J.B."/>
            <person name="Henrissat B."/>
            <person name="Kuo A."/>
            <person name="Liang C."/>
            <person name="Lipzen A."/>
            <person name="Lutzoni F."/>
            <person name="Magnuson J."/>
            <person name="Mondo S."/>
            <person name="Nolan M."/>
            <person name="Ohm R."/>
            <person name="Pangilinan J."/>
            <person name="Park H.-J."/>
            <person name="Ramirez L."/>
            <person name="Alfaro M."/>
            <person name="Sun H."/>
            <person name="Tritt A."/>
            <person name="Yoshinaga Y."/>
            <person name="Zwiers L.-H."/>
            <person name="Turgeon B.G."/>
            <person name="Goodwin S.B."/>
            <person name="Spatafora J.W."/>
            <person name="Crous P.W."/>
            <person name="Grigoriev I.V."/>
        </authorList>
    </citation>
    <scope>NUCLEOTIDE SEQUENCE</scope>
    <source>
        <strain evidence="5">CBS 342.82</strain>
    </source>
</reference>
<dbReference type="RefSeq" id="XP_033463623.1">
    <property type="nucleotide sequence ID" value="XM_033600920.1"/>
</dbReference>
<dbReference type="Pfam" id="PF03914">
    <property type="entry name" value="CBF"/>
    <property type="match status" value="1"/>
</dbReference>
<feature type="region of interest" description="Disordered" evidence="2">
    <location>
        <begin position="1"/>
        <end position="39"/>
    </location>
</feature>
<dbReference type="InterPro" id="IPR027193">
    <property type="entry name" value="Noc4"/>
</dbReference>
<dbReference type="GeneID" id="54358720"/>
<keyword evidence="4" id="KW-1185">Reference proteome</keyword>
<protein>
    <submittedName>
        <fullName evidence="5">CBF-domain-containing protein</fullName>
    </submittedName>
</protein>
<feature type="domain" description="CCAAT-binding factor" evidence="3">
    <location>
        <begin position="322"/>
        <end position="483"/>
    </location>
</feature>
<reference evidence="5" key="2">
    <citation type="submission" date="2020-04" db="EMBL/GenBank/DDBJ databases">
        <authorList>
            <consortium name="NCBI Genome Project"/>
        </authorList>
    </citation>
    <scope>NUCLEOTIDE SEQUENCE</scope>
    <source>
        <strain evidence="5">CBS 342.82</strain>
    </source>
</reference>
<dbReference type="PANTHER" id="PTHR12455">
    <property type="entry name" value="NUCLEOLAR COMPLEX PROTEIN 4"/>
    <property type="match status" value="1"/>
</dbReference>
<dbReference type="PANTHER" id="PTHR12455:SF0">
    <property type="entry name" value="NUCLEOLAR COMPLEX PROTEIN 4 HOMOLOG"/>
    <property type="match status" value="1"/>
</dbReference>
<dbReference type="GO" id="GO:0042254">
    <property type="term" value="P:ribosome biogenesis"/>
    <property type="evidence" value="ECO:0007669"/>
    <property type="project" value="InterPro"/>
</dbReference>